<dbReference type="EMBL" id="JACIFP010000001">
    <property type="protein sequence ID" value="MBB4134265.1"/>
    <property type="molecule type" value="Genomic_DNA"/>
</dbReference>
<keyword evidence="2" id="KW-1185">Reference proteome</keyword>
<evidence type="ECO:0000313" key="1">
    <source>
        <dbReference type="EMBL" id="MBB4134265.1"/>
    </source>
</evidence>
<proteinExistence type="predicted"/>
<sequence length="97" mass="9760">MKAGKRLKSAVCTTNVVVVRAADVTLSCGGSPVVEEFDGAVAGDLPEGFDGGTQLGKRYVHEASGLEVLCVAAGQGALSVDGELLEIKAAKSLPASD</sequence>
<organism evidence="1 2">
    <name type="scientific">Gordonia humi</name>
    <dbReference type="NCBI Taxonomy" id="686429"/>
    <lineage>
        <taxon>Bacteria</taxon>
        <taxon>Bacillati</taxon>
        <taxon>Actinomycetota</taxon>
        <taxon>Actinomycetes</taxon>
        <taxon>Mycobacteriales</taxon>
        <taxon>Gordoniaceae</taxon>
        <taxon>Gordonia</taxon>
    </lineage>
</organism>
<evidence type="ECO:0000313" key="2">
    <source>
        <dbReference type="Proteomes" id="UP000551501"/>
    </source>
</evidence>
<reference evidence="1 2" key="1">
    <citation type="submission" date="2020-08" db="EMBL/GenBank/DDBJ databases">
        <title>Sequencing the genomes of 1000 actinobacteria strains.</title>
        <authorList>
            <person name="Klenk H.-P."/>
        </authorList>
    </citation>
    <scope>NUCLEOTIDE SEQUENCE [LARGE SCALE GENOMIC DNA]</scope>
    <source>
        <strain evidence="1 2">DSM 45298</strain>
    </source>
</reference>
<name>A0A840EN88_9ACTN</name>
<dbReference type="AlphaFoldDB" id="A0A840EN88"/>
<dbReference type="Proteomes" id="UP000551501">
    <property type="component" value="Unassembled WGS sequence"/>
</dbReference>
<gene>
    <name evidence="1" type="ORF">BKA16_000817</name>
</gene>
<dbReference type="RefSeq" id="WP_183369460.1">
    <property type="nucleotide sequence ID" value="NZ_BAABHL010000128.1"/>
</dbReference>
<comment type="caution">
    <text evidence="1">The sequence shown here is derived from an EMBL/GenBank/DDBJ whole genome shotgun (WGS) entry which is preliminary data.</text>
</comment>
<accession>A0A840EN88</accession>
<protein>
    <submittedName>
        <fullName evidence="1">Uncharacterized protein</fullName>
    </submittedName>
</protein>